<reference evidence="10" key="1">
    <citation type="journal article" date="2013" name="Genome Announc.">
        <title>Draft genome sequence of the ascomycete Phaeoacremonium aleophilum strain UCR-PA7, a causal agent of the esca disease complex in grapevines.</title>
        <authorList>
            <person name="Blanco-Ulate B."/>
            <person name="Rolshausen P."/>
            <person name="Cantu D."/>
        </authorList>
    </citation>
    <scope>NUCLEOTIDE SEQUENCE [LARGE SCALE GENOMIC DNA]</scope>
    <source>
        <strain evidence="10">UCR-PA7</strain>
    </source>
</reference>
<dbReference type="PRINTS" id="PR00465">
    <property type="entry name" value="EP450IV"/>
</dbReference>
<evidence type="ECO:0000313" key="10">
    <source>
        <dbReference type="Proteomes" id="UP000014074"/>
    </source>
</evidence>
<evidence type="ECO:0000313" key="9">
    <source>
        <dbReference type="EMBL" id="EOO00126.1"/>
    </source>
</evidence>
<evidence type="ECO:0000256" key="3">
    <source>
        <dbReference type="ARBA" id="ARBA00022617"/>
    </source>
</evidence>
<dbReference type="OrthoDB" id="1470350at2759"/>
<dbReference type="InterPro" id="IPR002403">
    <property type="entry name" value="Cyt_P450_E_grp-IV"/>
</dbReference>
<name>R8BL43_PHAM7</name>
<dbReference type="PANTHER" id="PTHR24304">
    <property type="entry name" value="CYTOCHROME P450 FAMILY 7"/>
    <property type="match status" value="1"/>
</dbReference>
<sequence>MLPYLIPGVGHSIQFVQDTHKTLVGARSYFSRKSQPFSVYIGGRRTYVVMDPRDIAETYKKTKELNFDAFVNQVMGYVGVSDHARMTMWSTSVPSTNLSVPNSIRSWVRQDLQRGPASEPLYADFLKELDQTLLATTGNGSAARQSLLRWTGDIIVTASTNALFGPICLQNAPELLEAFHMFNHHAWKLLFQYPRVLSATAHDAKDGSVGALTKYFELPKEQRQGAANFILQSEDEMRRNGIGSRDIAAVLFKLYWAINGNPSILAFWFLGHILYSPRIMTDLRAEVAPAFEENGPKAQSDLQVLLTQCPKLNAAFYETMRIHGGASTFRRVVQDTVVAGYEFKAGCDVMMPYRQLHLNEDYWGPNPERFDIQKFVDDPKLAMAKTYKPFGGGATYCPGRFLAQHTALSFMATILTRFDIQVVGGLQSQKFPEMDDKKPTLGIISPVPGDDVEISVRAAV</sequence>
<protein>
    <submittedName>
        <fullName evidence="9">Putative cytochrome p450 protein</fullName>
    </submittedName>
</protein>
<dbReference type="AlphaFoldDB" id="R8BL43"/>
<dbReference type="eggNOG" id="KOG0684">
    <property type="taxonomic scope" value="Eukaryota"/>
</dbReference>
<dbReference type="SUPFAM" id="SSF48264">
    <property type="entry name" value="Cytochrome P450"/>
    <property type="match status" value="1"/>
</dbReference>
<dbReference type="GO" id="GO:0005506">
    <property type="term" value="F:iron ion binding"/>
    <property type="evidence" value="ECO:0007669"/>
    <property type="project" value="InterPro"/>
</dbReference>
<dbReference type="Gene3D" id="1.10.630.10">
    <property type="entry name" value="Cytochrome P450"/>
    <property type="match status" value="1"/>
</dbReference>
<dbReference type="RefSeq" id="XP_007915140.1">
    <property type="nucleotide sequence ID" value="XM_007916949.1"/>
</dbReference>
<dbReference type="GO" id="GO:0016705">
    <property type="term" value="F:oxidoreductase activity, acting on paired donors, with incorporation or reduction of molecular oxygen"/>
    <property type="evidence" value="ECO:0007669"/>
    <property type="project" value="InterPro"/>
</dbReference>
<comment type="cofactor">
    <cofactor evidence="1 7">
        <name>heme</name>
        <dbReference type="ChEBI" id="CHEBI:30413"/>
    </cofactor>
</comment>
<feature type="binding site" description="axial binding residue" evidence="7">
    <location>
        <position position="397"/>
    </location>
    <ligand>
        <name>heme</name>
        <dbReference type="ChEBI" id="CHEBI:30413"/>
    </ligand>
    <ligandPart>
        <name>Fe</name>
        <dbReference type="ChEBI" id="CHEBI:18248"/>
    </ligandPart>
</feature>
<dbReference type="InterPro" id="IPR017972">
    <property type="entry name" value="Cyt_P450_CS"/>
</dbReference>
<dbReference type="CDD" id="cd11040">
    <property type="entry name" value="CYP7_CYP8-like"/>
    <property type="match status" value="1"/>
</dbReference>
<comment type="similarity">
    <text evidence="2 8">Belongs to the cytochrome P450 family.</text>
</comment>
<dbReference type="GO" id="GO:0008395">
    <property type="term" value="F:steroid hydroxylase activity"/>
    <property type="evidence" value="ECO:0007669"/>
    <property type="project" value="TreeGrafter"/>
</dbReference>
<dbReference type="Proteomes" id="UP000014074">
    <property type="component" value="Unassembled WGS sequence"/>
</dbReference>
<keyword evidence="6 8" id="KW-0503">Monooxygenase</keyword>
<accession>R8BL43</accession>
<evidence type="ECO:0000256" key="5">
    <source>
        <dbReference type="ARBA" id="ARBA00023004"/>
    </source>
</evidence>
<dbReference type="KEGG" id="tmn:UCRPA7_4386"/>
<keyword evidence="5 7" id="KW-0408">Iron</keyword>
<dbReference type="PROSITE" id="PS00086">
    <property type="entry name" value="CYTOCHROME_P450"/>
    <property type="match status" value="1"/>
</dbReference>
<keyword evidence="4 7" id="KW-0479">Metal-binding</keyword>
<organism evidence="9 10">
    <name type="scientific">Phaeoacremonium minimum (strain UCR-PA7)</name>
    <name type="common">Esca disease fungus</name>
    <name type="synonym">Togninia minima</name>
    <dbReference type="NCBI Taxonomy" id="1286976"/>
    <lineage>
        <taxon>Eukaryota</taxon>
        <taxon>Fungi</taxon>
        <taxon>Dikarya</taxon>
        <taxon>Ascomycota</taxon>
        <taxon>Pezizomycotina</taxon>
        <taxon>Sordariomycetes</taxon>
        <taxon>Sordariomycetidae</taxon>
        <taxon>Togniniales</taxon>
        <taxon>Togniniaceae</taxon>
        <taxon>Phaeoacremonium</taxon>
    </lineage>
</organism>
<dbReference type="InterPro" id="IPR050529">
    <property type="entry name" value="CYP450_sterol_14alpha_dmase"/>
</dbReference>
<evidence type="ECO:0000256" key="7">
    <source>
        <dbReference type="PIRSR" id="PIRSR602403-1"/>
    </source>
</evidence>
<keyword evidence="10" id="KW-1185">Reference proteome</keyword>
<evidence type="ECO:0000256" key="2">
    <source>
        <dbReference type="ARBA" id="ARBA00010617"/>
    </source>
</evidence>
<dbReference type="InterPro" id="IPR036396">
    <property type="entry name" value="Cyt_P450_sf"/>
</dbReference>
<evidence type="ECO:0000256" key="4">
    <source>
        <dbReference type="ARBA" id="ARBA00022723"/>
    </source>
</evidence>
<evidence type="ECO:0000256" key="1">
    <source>
        <dbReference type="ARBA" id="ARBA00001971"/>
    </source>
</evidence>
<keyword evidence="3 7" id="KW-0349">Heme</keyword>
<dbReference type="GeneID" id="19324832"/>
<dbReference type="HOGENOM" id="CLU_018012_3_1_1"/>
<evidence type="ECO:0000256" key="8">
    <source>
        <dbReference type="RuleBase" id="RU000461"/>
    </source>
</evidence>
<dbReference type="PANTHER" id="PTHR24304:SF2">
    <property type="entry name" value="24-HYDROXYCHOLESTEROL 7-ALPHA-HYDROXYLASE"/>
    <property type="match status" value="1"/>
</dbReference>
<proteinExistence type="inferred from homology"/>
<gene>
    <name evidence="9" type="ORF">UCRPA7_4386</name>
</gene>
<dbReference type="InterPro" id="IPR001128">
    <property type="entry name" value="Cyt_P450"/>
</dbReference>
<dbReference type="GO" id="GO:0020037">
    <property type="term" value="F:heme binding"/>
    <property type="evidence" value="ECO:0007669"/>
    <property type="project" value="InterPro"/>
</dbReference>
<dbReference type="EMBL" id="KB933107">
    <property type="protein sequence ID" value="EOO00126.1"/>
    <property type="molecule type" value="Genomic_DNA"/>
</dbReference>
<keyword evidence="8" id="KW-0560">Oxidoreductase</keyword>
<dbReference type="Pfam" id="PF00067">
    <property type="entry name" value="p450"/>
    <property type="match status" value="1"/>
</dbReference>
<evidence type="ECO:0000256" key="6">
    <source>
        <dbReference type="ARBA" id="ARBA00023033"/>
    </source>
</evidence>